<evidence type="ECO:0000313" key="1">
    <source>
        <dbReference type="EMBL" id="PBK87805.1"/>
    </source>
</evidence>
<dbReference type="AlphaFoldDB" id="A0A2H3CXR9"/>
<reference evidence="2" key="1">
    <citation type="journal article" date="2017" name="Nat. Ecol. Evol.">
        <title>Genome expansion and lineage-specific genetic innovations in the forest pathogenic fungi Armillaria.</title>
        <authorList>
            <person name="Sipos G."/>
            <person name="Prasanna A.N."/>
            <person name="Walter M.C."/>
            <person name="O'Connor E."/>
            <person name="Balint B."/>
            <person name="Krizsan K."/>
            <person name="Kiss B."/>
            <person name="Hess J."/>
            <person name="Varga T."/>
            <person name="Slot J."/>
            <person name="Riley R."/>
            <person name="Boka B."/>
            <person name="Rigling D."/>
            <person name="Barry K."/>
            <person name="Lee J."/>
            <person name="Mihaltcheva S."/>
            <person name="LaButti K."/>
            <person name="Lipzen A."/>
            <person name="Waldron R."/>
            <person name="Moloney N.M."/>
            <person name="Sperisen C."/>
            <person name="Kredics L."/>
            <person name="Vagvoelgyi C."/>
            <person name="Patrignani A."/>
            <person name="Fitzpatrick D."/>
            <person name="Nagy I."/>
            <person name="Doyle S."/>
            <person name="Anderson J.B."/>
            <person name="Grigoriev I.V."/>
            <person name="Gueldener U."/>
            <person name="Muensterkoetter M."/>
            <person name="Nagy L.G."/>
        </authorList>
    </citation>
    <scope>NUCLEOTIDE SEQUENCE [LARGE SCALE GENOMIC DNA]</scope>
    <source>
        <strain evidence="2">Ar21-2</strain>
    </source>
</reference>
<name>A0A2H3CXR9_ARMGA</name>
<keyword evidence="2" id="KW-1185">Reference proteome</keyword>
<evidence type="ECO:0000313" key="2">
    <source>
        <dbReference type="Proteomes" id="UP000217790"/>
    </source>
</evidence>
<gene>
    <name evidence="1" type="ORF">ARMGADRAFT_1034422</name>
</gene>
<protein>
    <submittedName>
        <fullName evidence="1">Uncharacterized protein</fullName>
    </submittedName>
</protein>
<dbReference type="Proteomes" id="UP000217790">
    <property type="component" value="Unassembled WGS sequence"/>
</dbReference>
<dbReference type="InParanoid" id="A0A2H3CXR9"/>
<dbReference type="EMBL" id="KZ293676">
    <property type="protein sequence ID" value="PBK87805.1"/>
    <property type="molecule type" value="Genomic_DNA"/>
</dbReference>
<proteinExistence type="predicted"/>
<organism evidence="1 2">
    <name type="scientific">Armillaria gallica</name>
    <name type="common">Bulbous honey fungus</name>
    <name type="synonym">Armillaria bulbosa</name>
    <dbReference type="NCBI Taxonomy" id="47427"/>
    <lineage>
        <taxon>Eukaryota</taxon>
        <taxon>Fungi</taxon>
        <taxon>Dikarya</taxon>
        <taxon>Basidiomycota</taxon>
        <taxon>Agaricomycotina</taxon>
        <taxon>Agaricomycetes</taxon>
        <taxon>Agaricomycetidae</taxon>
        <taxon>Agaricales</taxon>
        <taxon>Marasmiineae</taxon>
        <taxon>Physalacriaceae</taxon>
        <taxon>Armillaria</taxon>
    </lineage>
</organism>
<sequence>MYVMCAILFLPPSWDNLSVVGVWTMTLSNLEVNNRHISPKPKVFSFLMLIPLSQHIPFHKTVMQCKGVAAQQVGTSGWAGLGRALRAWAWLSSGLAFNFAGPSPEPKPYQAQAWLGLKPGLVDMFENIVSKRFNTTFNNHIGVISKPWPEAQGLGFLKSKPEPEPCISPVPGPGFSRLGLAWLGLAFGLEPSPVNH</sequence>
<accession>A0A2H3CXR9</accession>